<keyword evidence="1" id="KW-0732">Signal</keyword>
<proteinExistence type="predicted"/>
<sequence>MAPTTKIVLISVISFWLISSFQLAGCSRPGFGVGGDTSISTQAQVMQRNGTVCFYCFCLYRIANEQRIPNESAAARVSNMRSFHCFVFVGNKSERPGELFAVLAELETLNVFAFQWSDFEKGSNSGGAAVVGARPVGSGPNPIQHNFAIRTASHPPAPESEP</sequence>
<evidence type="ECO:0000313" key="2">
    <source>
        <dbReference type="EMBL" id="KAK9220882.1"/>
    </source>
</evidence>
<keyword evidence="3" id="KW-1185">Reference proteome</keyword>
<evidence type="ECO:0000313" key="3">
    <source>
        <dbReference type="Proteomes" id="UP001428341"/>
    </source>
</evidence>
<reference evidence="2 3" key="1">
    <citation type="submission" date="2024-05" db="EMBL/GenBank/DDBJ databases">
        <title>Haplotype-resolved chromosome-level genome assembly of Huyou (Citrus changshanensis).</title>
        <authorList>
            <person name="Miao C."/>
            <person name="Chen W."/>
            <person name="Wu Y."/>
            <person name="Wang L."/>
            <person name="Zhao S."/>
            <person name="Grierson D."/>
            <person name="Xu C."/>
            <person name="Chen K."/>
        </authorList>
    </citation>
    <scope>NUCLEOTIDE SEQUENCE [LARGE SCALE GENOMIC DNA]</scope>
    <source>
        <strain evidence="2">01-14</strain>
        <tissue evidence="2">Leaf</tissue>
    </source>
</reference>
<gene>
    <name evidence="2" type="ORF">WN944_009306</name>
</gene>
<feature type="signal peptide" evidence="1">
    <location>
        <begin position="1"/>
        <end position="26"/>
    </location>
</feature>
<dbReference type="EMBL" id="JBCGBO010000002">
    <property type="protein sequence ID" value="KAK9220882.1"/>
    <property type="molecule type" value="Genomic_DNA"/>
</dbReference>
<feature type="chain" id="PRO_5042811071" evidence="1">
    <location>
        <begin position="27"/>
        <end position="162"/>
    </location>
</feature>
<protein>
    <submittedName>
        <fullName evidence="2">Uncharacterized protein</fullName>
    </submittedName>
</protein>
<organism evidence="2 3">
    <name type="scientific">Citrus x changshan-huyou</name>
    <dbReference type="NCBI Taxonomy" id="2935761"/>
    <lineage>
        <taxon>Eukaryota</taxon>
        <taxon>Viridiplantae</taxon>
        <taxon>Streptophyta</taxon>
        <taxon>Embryophyta</taxon>
        <taxon>Tracheophyta</taxon>
        <taxon>Spermatophyta</taxon>
        <taxon>Magnoliopsida</taxon>
        <taxon>eudicotyledons</taxon>
        <taxon>Gunneridae</taxon>
        <taxon>Pentapetalae</taxon>
        <taxon>rosids</taxon>
        <taxon>malvids</taxon>
        <taxon>Sapindales</taxon>
        <taxon>Rutaceae</taxon>
        <taxon>Aurantioideae</taxon>
        <taxon>Citrus</taxon>
    </lineage>
</organism>
<evidence type="ECO:0000256" key="1">
    <source>
        <dbReference type="SAM" id="SignalP"/>
    </source>
</evidence>
<name>A0AAP0MVY8_9ROSI</name>
<comment type="caution">
    <text evidence="2">The sequence shown here is derived from an EMBL/GenBank/DDBJ whole genome shotgun (WGS) entry which is preliminary data.</text>
</comment>
<dbReference type="Proteomes" id="UP001428341">
    <property type="component" value="Unassembled WGS sequence"/>
</dbReference>
<dbReference type="AlphaFoldDB" id="A0AAP0MVY8"/>
<accession>A0AAP0MVY8</accession>